<dbReference type="SMART" id="SM00217">
    <property type="entry name" value="WAP"/>
    <property type="match status" value="1"/>
</dbReference>
<dbReference type="PROSITE" id="PS51390">
    <property type="entry name" value="WAP"/>
    <property type="match status" value="1"/>
</dbReference>
<accession>A0A139WAZ0</accession>
<feature type="domain" description="WAP" evidence="2">
    <location>
        <begin position="16"/>
        <end position="65"/>
    </location>
</feature>
<name>A0A139WAZ0_TRICA</name>
<sequence length="80" mass="8456">MFKFLVVLSVFVGVISSEKPGDCPPSLPPPACIISSLKLCETDEGCFGPMKCCKNDCGGAICLPVFPVKPPIPTPDEKSE</sequence>
<proteinExistence type="predicted"/>
<evidence type="ECO:0000256" key="1">
    <source>
        <dbReference type="SAM" id="SignalP"/>
    </source>
</evidence>
<dbReference type="SMR" id="A0A139WAZ0"/>
<reference evidence="3 4" key="2">
    <citation type="journal article" date="2010" name="Nucleic Acids Res.">
        <title>BeetleBase in 2010: revisions to provide comprehensive genomic information for Tribolium castaneum.</title>
        <authorList>
            <person name="Kim H.S."/>
            <person name="Murphy T."/>
            <person name="Xia J."/>
            <person name="Caragea D."/>
            <person name="Park Y."/>
            <person name="Beeman R.W."/>
            <person name="Lorenzen M.D."/>
            <person name="Butcher S."/>
            <person name="Manak J.R."/>
            <person name="Brown S.J."/>
        </authorList>
    </citation>
    <scope>GENOME REANNOTATION</scope>
    <source>
        <strain evidence="3 4">Georgia GA2</strain>
    </source>
</reference>
<evidence type="ECO:0000313" key="4">
    <source>
        <dbReference type="Proteomes" id="UP000007266"/>
    </source>
</evidence>
<dbReference type="InParanoid" id="A0A139WAZ0"/>
<feature type="chain" id="PRO_5007299616" description="WAP domain-containing protein" evidence="1">
    <location>
        <begin position="18"/>
        <end position="80"/>
    </location>
</feature>
<dbReference type="GO" id="GO:0030414">
    <property type="term" value="F:peptidase inhibitor activity"/>
    <property type="evidence" value="ECO:0007669"/>
    <property type="project" value="InterPro"/>
</dbReference>
<reference evidence="3 4" key="1">
    <citation type="journal article" date="2008" name="Nature">
        <title>The genome of the model beetle and pest Tribolium castaneum.</title>
        <authorList>
            <consortium name="Tribolium Genome Sequencing Consortium"/>
            <person name="Richards S."/>
            <person name="Gibbs R.A."/>
            <person name="Weinstock G.M."/>
            <person name="Brown S.J."/>
            <person name="Denell R."/>
            <person name="Beeman R.W."/>
            <person name="Gibbs R."/>
            <person name="Beeman R.W."/>
            <person name="Brown S.J."/>
            <person name="Bucher G."/>
            <person name="Friedrich M."/>
            <person name="Grimmelikhuijzen C.J."/>
            <person name="Klingler M."/>
            <person name="Lorenzen M."/>
            <person name="Richards S."/>
            <person name="Roth S."/>
            <person name="Schroder R."/>
            <person name="Tautz D."/>
            <person name="Zdobnov E.M."/>
            <person name="Muzny D."/>
            <person name="Gibbs R.A."/>
            <person name="Weinstock G.M."/>
            <person name="Attaway T."/>
            <person name="Bell S."/>
            <person name="Buhay C.J."/>
            <person name="Chandrabose M.N."/>
            <person name="Chavez D."/>
            <person name="Clerk-Blankenburg K.P."/>
            <person name="Cree A."/>
            <person name="Dao M."/>
            <person name="Davis C."/>
            <person name="Chacko J."/>
            <person name="Dinh H."/>
            <person name="Dugan-Rocha S."/>
            <person name="Fowler G."/>
            <person name="Garner T.T."/>
            <person name="Garnes J."/>
            <person name="Gnirke A."/>
            <person name="Hawes A."/>
            <person name="Hernandez J."/>
            <person name="Hines S."/>
            <person name="Holder M."/>
            <person name="Hume J."/>
            <person name="Jhangiani S.N."/>
            <person name="Joshi V."/>
            <person name="Khan Z.M."/>
            <person name="Jackson L."/>
            <person name="Kovar C."/>
            <person name="Kowis A."/>
            <person name="Lee S."/>
            <person name="Lewis L.R."/>
            <person name="Margolis J."/>
            <person name="Morgan M."/>
            <person name="Nazareth L.V."/>
            <person name="Nguyen N."/>
            <person name="Okwuonu G."/>
            <person name="Parker D."/>
            <person name="Richards S."/>
            <person name="Ruiz S.J."/>
            <person name="Santibanez J."/>
            <person name="Savard J."/>
            <person name="Scherer S.E."/>
            <person name="Schneider B."/>
            <person name="Sodergren E."/>
            <person name="Tautz D."/>
            <person name="Vattahil S."/>
            <person name="Villasana D."/>
            <person name="White C.S."/>
            <person name="Wright R."/>
            <person name="Park Y."/>
            <person name="Beeman R.W."/>
            <person name="Lord J."/>
            <person name="Oppert B."/>
            <person name="Lorenzen M."/>
            <person name="Brown S."/>
            <person name="Wang L."/>
            <person name="Savard J."/>
            <person name="Tautz D."/>
            <person name="Richards S."/>
            <person name="Weinstock G."/>
            <person name="Gibbs R.A."/>
            <person name="Liu Y."/>
            <person name="Worley K."/>
            <person name="Weinstock G."/>
            <person name="Elsik C.G."/>
            <person name="Reese J.T."/>
            <person name="Elhaik E."/>
            <person name="Landan G."/>
            <person name="Graur D."/>
            <person name="Arensburger P."/>
            <person name="Atkinson P."/>
            <person name="Beeman R.W."/>
            <person name="Beidler J."/>
            <person name="Brown S.J."/>
            <person name="Demuth J.P."/>
            <person name="Drury D.W."/>
            <person name="Du Y.Z."/>
            <person name="Fujiwara H."/>
            <person name="Lorenzen M."/>
            <person name="Maselli V."/>
            <person name="Osanai M."/>
            <person name="Park Y."/>
            <person name="Robertson H.M."/>
            <person name="Tu Z."/>
            <person name="Wang J.J."/>
            <person name="Wang S."/>
            <person name="Richards S."/>
            <person name="Song H."/>
            <person name="Zhang L."/>
            <person name="Sodergren E."/>
            <person name="Werner D."/>
            <person name="Stanke M."/>
            <person name="Morgenstern B."/>
            <person name="Solovyev V."/>
            <person name="Kosarev P."/>
            <person name="Brown G."/>
            <person name="Chen H.C."/>
            <person name="Ermolaeva O."/>
            <person name="Hlavina W."/>
            <person name="Kapustin Y."/>
            <person name="Kiryutin B."/>
            <person name="Kitts P."/>
            <person name="Maglott D."/>
            <person name="Pruitt K."/>
            <person name="Sapojnikov V."/>
            <person name="Souvorov A."/>
            <person name="Mackey A.J."/>
            <person name="Waterhouse R.M."/>
            <person name="Wyder S."/>
            <person name="Zdobnov E.M."/>
            <person name="Zdobnov E.M."/>
            <person name="Wyder S."/>
            <person name="Kriventseva E.V."/>
            <person name="Kadowaki T."/>
            <person name="Bork P."/>
            <person name="Aranda M."/>
            <person name="Bao R."/>
            <person name="Beermann A."/>
            <person name="Berns N."/>
            <person name="Bolognesi R."/>
            <person name="Bonneton F."/>
            <person name="Bopp D."/>
            <person name="Brown S.J."/>
            <person name="Bucher G."/>
            <person name="Butts T."/>
            <person name="Chaumot A."/>
            <person name="Denell R.E."/>
            <person name="Ferrier D.E."/>
            <person name="Friedrich M."/>
            <person name="Gordon C.M."/>
            <person name="Jindra M."/>
            <person name="Klingler M."/>
            <person name="Lan Q."/>
            <person name="Lattorff H.M."/>
            <person name="Laudet V."/>
            <person name="von Levetsow C."/>
            <person name="Liu Z."/>
            <person name="Lutz R."/>
            <person name="Lynch J.A."/>
            <person name="da Fonseca R.N."/>
            <person name="Posnien N."/>
            <person name="Reuter R."/>
            <person name="Roth S."/>
            <person name="Savard J."/>
            <person name="Schinko J.B."/>
            <person name="Schmitt C."/>
            <person name="Schoppmeier M."/>
            <person name="Schroder R."/>
            <person name="Shippy T.D."/>
            <person name="Simonnet F."/>
            <person name="Marques-Souza H."/>
            <person name="Tautz D."/>
            <person name="Tomoyasu Y."/>
            <person name="Trauner J."/>
            <person name="Van der Zee M."/>
            <person name="Vervoort M."/>
            <person name="Wittkopp N."/>
            <person name="Wimmer E.A."/>
            <person name="Yang X."/>
            <person name="Jones A.K."/>
            <person name="Sattelle D.B."/>
            <person name="Ebert P.R."/>
            <person name="Nelson D."/>
            <person name="Scott J.G."/>
            <person name="Beeman R.W."/>
            <person name="Muthukrishnan S."/>
            <person name="Kramer K.J."/>
            <person name="Arakane Y."/>
            <person name="Beeman R.W."/>
            <person name="Zhu Q."/>
            <person name="Hogenkamp D."/>
            <person name="Dixit R."/>
            <person name="Oppert B."/>
            <person name="Jiang H."/>
            <person name="Zou Z."/>
            <person name="Marshall J."/>
            <person name="Elpidina E."/>
            <person name="Vinokurov K."/>
            <person name="Oppert C."/>
            <person name="Zou Z."/>
            <person name="Evans J."/>
            <person name="Lu Z."/>
            <person name="Zhao P."/>
            <person name="Sumathipala N."/>
            <person name="Altincicek B."/>
            <person name="Vilcinskas A."/>
            <person name="Williams M."/>
            <person name="Hultmark D."/>
            <person name="Hetru C."/>
            <person name="Jiang H."/>
            <person name="Grimmelikhuijzen C.J."/>
            <person name="Hauser F."/>
            <person name="Cazzamali G."/>
            <person name="Williamson M."/>
            <person name="Park Y."/>
            <person name="Li B."/>
            <person name="Tanaka Y."/>
            <person name="Predel R."/>
            <person name="Neupert S."/>
            <person name="Schachtner J."/>
            <person name="Verleyen P."/>
            <person name="Raible F."/>
            <person name="Bork P."/>
            <person name="Friedrich M."/>
            <person name="Walden K.K."/>
            <person name="Robertson H.M."/>
            <person name="Angeli S."/>
            <person name="Foret S."/>
            <person name="Bucher G."/>
            <person name="Schuetz S."/>
            <person name="Maleszka R."/>
            <person name="Wimmer E.A."/>
            <person name="Beeman R.W."/>
            <person name="Lorenzen M."/>
            <person name="Tomoyasu Y."/>
            <person name="Miller S.C."/>
            <person name="Grossmann D."/>
            <person name="Bucher G."/>
        </authorList>
    </citation>
    <scope>NUCLEOTIDE SEQUENCE [LARGE SCALE GENOMIC DNA]</scope>
    <source>
        <strain evidence="3 4">Georgia GA2</strain>
    </source>
</reference>
<evidence type="ECO:0000259" key="2">
    <source>
        <dbReference type="PROSITE" id="PS51390"/>
    </source>
</evidence>
<keyword evidence="1" id="KW-0732">Signal</keyword>
<protein>
    <recommendedName>
        <fullName evidence="2">WAP domain-containing protein</fullName>
    </recommendedName>
</protein>
<dbReference type="InterPro" id="IPR036645">
    <property type="entry name" value="Elafin-like_sf"/>
</dbReference>
<dbReference type="EMBL" id="KQ971379">
    <property type="protein sequence ID" value="KYB25069.1"/>
    <property type="molecule type" value="Genomic_DNA"/>
</dbReference>
<evidence type="ECO:0000313" key="3">
    <source>
        <dbReference type="EMBL" id="KYB25069.1"/>
    </source>
</evidence>
<gene>
    <name evidence="3" type="primary">AUGUSTUS-3.0.2_31368</name>
    <name evidence="3" type="ORF">TcasGA2_TC031368</name>
</gene>
<keyword evidence="4" id="KW-1185">Reference proteome</keyword>
<dbReference type="OrthoDB" id="6060011at2759"/>
<dbReference type="SUPFAM" id="SSF57256">
    <property type="entry name" value="Elafin-like"/>
    <property type="match status" value="1"/>
</dbReference>
<dbReference type="KEGG" id="tca:103314409"/>
<dbReference type="GO" id="GO:0005576">
    <property type="term" value="C:extracellular region"/>
    <property type="evidence" value="ECO:0007669"/>
    <property type="project" value="InterPro"/>
</dbReference>
<dbReference type="Pfam" id="PF00095">
    <property type="entry name" value="WAP"/>
    <property type="match status" value="1"/>
</dbReference>
<dbReference type="Proteomes" id="UP000007266">
    <property type="component" value="Linkage group 10"/>
</dbReference>
<feature type="signal peptide" evidence="1">
    <location>
        <begin position="1"/>
        <end position="17"/>
    </location>
</feature>
<dbReference type="AlphaFoldDB" id="A0A139WAZ0"/>
<organism evidence="3 4">
    <name type="scientific">Tribolium castaneum</name>
    <name type="common">Red flour beetle</name>
    <dbReference type="NCBI Taxonomy" id="7070"/>
    <lineage>
        <taxon>Eukaryota</taxon>
        <taxon>Metazoa</taxon>
        <taxon>Ecdysozoa</taxon>
        <taxon>Arthropoda</taxon>
        <taxon>Hexapoda</taxon>
        <taxon>Insecta</taxon>
        <taxon>Pterygota</taxon>
        <taxon>Neoptera</taxon>
        <taxon>Endopterygota</taxon>
        <taxon>Coleoptera</taxon>
        <taxon>Polyphaga</taxon>
        <taxon>Cucujiformia</taxon>
        <taxon>Tenebrionidae</taxon>
        <taxon>Tenebrionidae incertae sedis</taxon>
        <taxon>Tribolium</taxon>
    </lineage>
</organism>
<dbReference type="InterPro" id="IPR008197">
    <property type="entry name" value="WAP_dom"/>
</dbReference>
<dbReference type="STRING" id="7070.A0A139WAZ0"/>
<dbReference type="Gene3D" id="4.10.75.10">
    <property type="entry name" value="Elafin-like"/>
    <property type="match status" value="1"/>
</dbReference>